<proteinExistence type="predicted"/>
<dbReference type="Pfam" id="PF00903">
    <property type="entry name" value="Glyoxalase"/>
    <property type="match status" value="1"/>
</dbReference>
<dbReference type="EMBL" id="CP017599">
    <property type="protein sequence ID" value="AOW99350.1"/>
    <property type="molecule type" value="Genomic_DNA"/>
</dbReference>
<dbReference type="InterPro" id="IPR029068">
    <property type="entry name" value="Glyas_Bleomycin-R_OHBP_Dase"/>
</dbReference>
<dbReference type="CDD" id="cd06587">
    <property type="entry name" value="VOC"/>
    <property type="match status" value="1"/>
</dbReference>
<dbReference type="InterPro" id="IPR037523">
    <property type="entry name" value="VOC_core"/>
</dbReference>
<dbReference type="KEGG" id="mpro:BJP34_07660"/>
<dbReference type="STRING" id="1458985.BJP34_07660"/>
<dbReference type="Proteomes" id="UP000177870">
    <property type="component" value="Chromosome"/>
</dbReference>
<evidence type="ECO:0000313" key="2">
    <source>
        <dbReference type="EMBL" id="AOW99350.1"/>
    </source>
</evidence>
<dbReference type="Gene3D" id="3.10.180.10">
    <property type="entry name" value="2,3-Dihydroxybiphenyl 1,2-Dioxygenase, domain 1"/>
    <property type="match status" value="1"/>
</dbReference>
<gene>
    <name evidence="2" type="ORF">BJP34_07660</name>
</gene>
<evidence type="ECO:0000313" key="3">
    <source>
        <dbReference type="Proteomes" id="UP000177870"/>
    </source>
</evidence>
<reference evidence="3" key="1">
    <citation type="submission" date="2016-10" db="EMBL/GenBank/DDBJ databases">
        <title>Comparative genomics uncovers the prolific and rare metabolic potential of the cyanobacterial genus Moorea.</title>
        <authorList>
            <person name="Leao T."/>
            <person name="Castelao G."/>
            <person name="Korobeynikov A."/>
            <person name="Monroe E.A."/>
            <person name="Podell S."/>
            <person name="Glukhov E."/>
            <person name="Allen E."/>
            <person name="Gerwick W.H."/>
            <person name="Gerwick L."/>
        </authorList>
    </citation>
    <scope>NUCLEOTIDE SEQUENCE [LARGE SCALE GENOMIC DNA]</scope>
    <source>
        <strain evidence="3">PAL-8-15-08-1</strain>
    </source>
</reference>
<name>A0A1D8TNW6_9CYAN</name>
<evidence type="ECO:0000259" key="1">
    <source>
        <dbReference type="PROSITE" id="PS51819"/>
    </source>
</evidence>
<protein>
    <recommendedName>
        <fullName evidence="1">VOC domain-containing protein</fullName>
    </recommendedName>
</protein>
<sequence length="185" mass="20876">MKSKFKLKCPRSRPHQKRLDKDNLKMKMMQKLLQKLKTATVIVLISVFVLLSSGWTSTAVAQNPMDQLVTGYVSKVNVADLDQAIFFYQELLGMERDTSRDTDRWTQFFYPNVPGTQIGLYEDLPTGTGEAVLTLVVENIEFARDVLISEGIDVSEITDVGAGVLLAFFTDFDGNTIGLRENLWF</sequence>
<dbReference type="SUPFAM" id="SSF54593">
    <property type="entry name" value="Glyoxalase/Bleomycin resistance protein/Dihydroxybiphenyl dioxygenase"/>
    <property type="match status" value="1"/>
</dbReference>
<feature type="domain" description="VOC" evidence="1">
    <location>
        <begin position="69"/>
        <end position="182"/>
    </location>
</feature>
<dbReference type="PROSITE" id="PS51819">
    <property type="entry name" value="VOC"/>
    <property type="match status" value="1"/>
</dbReference>
<accession>A0A1D8TNW6</accession>
<organism evidence="2 3">
    <name type="scientific">Moorena producens PAL-8-15-08-1</name>
    <dbReference type="NCBI Taxonomy" id="1458985"/>
    <lineage>
        <taxon>Bacteria</taxon>
        <taxon>Bacillati</taxon>
        <taxon>Cyanobacteriota</taxon>
        <taxon>Cyanophyceae</taxon>
        <taxon>Coleofasciculales</taxon>
        <taxon>Coleofasciculaceae</taxon>
        <taxon>Moorena</taxon>
    </lineage>
</organism>
<dbReference type="AlphaFoldDB" id="A0A1D8TNW6"/>
<dbReference type="InterPro" id="IPR004360">
    <property type="entry name" value="Glyas_Fos-R_dOase_dom"/>
</dbReference>